<evidence type="ECO:0000313" key="3">
    <source>
        <dbReference type="Proteomes" id="UP001595896"/>
    </source>
</evidence>
<dbReference type="RefSeq" id="WP_377909529.1">
    <property type="nucleotide sequence ID" value="NZ_JBHSGK010000011.1"/>
</dbReference>
<keyword evidence="3" id="KW-1185">Reference proteome</keyword>
<evidence type="ECO:0000256" key="1">
    <source>
        <dbReference type="ARBA" id="ARBA00006479"/>
    </source>
</evidence>
<comment type="similarity">
    <text evidence="1">Belongs to the ROK (NagC/XylR) family.</text>
</comment>
<comment type="caution">
    <text evidence="2">The sequence shown here is derived from an EMBL/GenBank/DDBJ whole genome shotgun (WGS) entry which is preliminary data.</text>
</comment>
<evidence type="ECO:0000313" key="2">
    <source>
        <dbReference type="EMBL" id="MFC4736916.1"/>
    </source>
</evidence>
<dbReference type="InterPro" id="IPR000600">
    <property type="entry name" value="ROK"/>
</dbReference>
<proteinExistence type="inferred from homology"/>
<protein>
    <submittedName>
        <fullName evidence="2">ROK family protein</fullName>
    </submittedName>
</protein>
<dbReference type="EMBL" id="JBHSGK010000011">
    <property type="protein sequence ID" value="MFC4736916.1"/>
    <property type="molecule type" value="Genomic_DNA"/>
</dbReference>
<dbReference type="PANTHER" id="PTHR18964:SF149">
    <property type="entry name" value="BIFUNCTIONAL UDP-N-ACETYLGLUCOSAMINE 2-EPIMERASE_N-ACETYLMANNOSAMINE KINASE"/>
    <property type="match status" value="1"/>
</dbReference>
<reference evidence="3" key="1">
    <citation type="journal article" date="2019" name="Int. J. Syst. Evol. Microbiol.">
        <title>The Global Catalogue of Microorganisms (GCM) 10K type strain sequencing project: providing services to taxonomists for standard genome sequencing and annotation.</title>
        <authorList>
            <consortium name="The Broad Institute Genomics Platform"/>
            <consortium name="The Broad Institute Genome Sequencing Center for Infectious Disease"/>
            <person name="Wu L."/>
            <person name="Ma J."/>
        </authorList>
    </citation>
    <scope>NUCLEOTIDE SEQUENCE [LARGE SCALE GENOMIC DNA]</scope>
    <source>
        <strain evidence="3">JCM 12165</strain>
    </source>
</reference>
<dbReference type="PANTHER" id="PTHR18964">
    <property type="entry name" value="ROK (REPRESSOR, ORF, KINASE) FAMILY"/>
    <property type="match status" value="1"/>
</dbReference>
<accession>A0ABV9NX47</accession>
<dbReference type="InterPro" id="IPR043129">
    <property type="entry name" value="ATPase_NBD"/>
</dbReference>
<name>A0ABV9NX47_9BACI</name>
<dbReference type="Gene3D" id="3.30.420.40">
    <property type="match status" value="2"/>
</dbReference>
<dbReference type="SUPFAM" id="SSF53067">
    <property type="entry name" value="Actin-like ATPase domain"/>
    <property type="match status" value="1"/>
</dbReference>
<dbReference type="Proteomes" id="UP001595896">
    <property type="component" value="Unassembled WGS sequence"/>
</dbReference>
<gene>
    <name evidence="2" type="ORF">ACFO4L_09995</name>
</gene>
<sequence length="292" mass="29985">MQEIGIDIGGTSIRAACVDEKGHVTAFEQIKTPFDPEEAVRWIAGTITTWESSSLGVAAPGPLQAKEGMFLDPPNLPGWHGFPFKASLESISGRTVLMENDANAAAAAEWLHGAGRGAGSMAYVTISTGVGAGLIIDGRLVGGFRGNGGEVGNMIIADNGPRQPGMNNGSWESLASGTALGKQAKAAGIRGGAPELFSLASGGDQTAEALVAEWVDYTARGLANLFHTVDPDCIVIGGGVSGSAPYFMTHLKEAVAAKVYKSAADSVDLRTAALGRTTGVIGAAVLHRLIRV</sequence>
<dbReference type="Pfam" id="PF00480">
    <property type="entry name" value="ROK"/>
    <property type="match status" value="1"/>
</dbReference>
<organism evidence="2 3">
    <name type="scientific">Bacillus daqingensis</name>
    <dbReference type="NCBI Taxonomy" id="872396"/>
    <lineage>
        <taxon>Bacteria</taxon>
        <taxon>Bacillati</taxon>
        <taxon>Bacillota</taxon>
        <taxon>Bacilli</taxon>
        <taxon>Bacillales</taxon>
        <taxon>Bacillaceae</taxon>
        <taxon>Bacillus</taxon>
    </lineage>
</organism>